<dbReference type="GO" id="GO:0009396">
    <property type="term" value="P:folic acid-containing compound biosynthetic process"/>
    <property type="evidence" value="ECO:0007669"/>
    <property type="project" value="TreeGrafter"/>
</dbReference>
<name>A0A0U5GNN3_ASPCI</name>
<evidence type="ECO:0000256" key="3">
    <source>
        <dbReference type="ARBA" id="ARBA00022840"/>
    </source>
</evidence>
<proteinExistence type="inferred from homology"/>
<protein>
    <recommendedName>
        <fullName evidence="5">5-formyltetrahydrofolate cyclo-ligase</fullName>
        <ecNumber evidence="5">6.3.3.2</ecNumber>
    </recommendedName>
</protein>
<dbReference type="OrthoDB" id="2015992at2759"/>
<organism evidence="7 8">
    <name type="scientific">Aspergillus calidoustus</name>
    <dbReference type="NCBI Taxonomy" id="454130"/>
    <lineage>
        <taxon>Eukaryota</taxon>
        <taxon>Fungi</taxon>
        <taxon>Dikarya</taxon>
        <taxon>Ascomycota</taxon>
        <taxon>Pezizomycotina</taxon>
        <taxon>Eurotiomycetes</taxon>
        <taxon>Eurotiomycetidae</taxon>
        <taxon>Eurotiales</taxon>
        <taxon>Aspergillaceae</taxon>
        <taxon>Aspergillus</taxon>
        <taxon>Aspergillus subgen. Nidulantes</taxon>
    </lineage>
</organism>
<dbReference type="InterPro" id="IPR024185">
    <property type="entry name" value="FTHF_cligase-like_sf"/>
</dbReference>
<dbReference type="InterPro" id="IPR037171">
    <property type="entry name" value="NagB/RpiA_transferase-like"/>
</dbReference>
<dbReference type="EMBL" id="CDMC01000006">
    <property type="protein sequence ID" value="CEN61158.1"/>
    <property type="molecule type" value="Genomic_DNA"/>
</dbReference>
<dbReference type="PANTHER" id="PTHR23407">
    <property type="entry name" value="ATPASE INHIBITOR/5-FORMYLTETRAHYDROFOLATE CYCLO-LIGASE"/>
    <property type="match status" value="1"/>
</dbReference>
<evidence type="ECO:0000256" key="4">
    <source>
        <dbReference type="ARBA" id="ARBA00036539"/>
    </source>
</evidence>
<dbReference type="Proteomes" id="UP000054771">
    <property type="component" value="Unassembled WGS sequence"/>
</dbReference>
<sequence length="242" mass="27140">MMAGIQTAKKDLRKRMRDVLQRIPAESIVTQSRTAAIRLFALPEYQKAKRIGVYLSMPTGELSTTDIVQDAFKNHKEVFVPYIHSIETTTTQQKTSVMDMLALDSMEEFMALERDKWGIPSFTKAQALSKKDCFGGTGLPAAPNNQTASGSSGLDLIVMPGMAFDPEFRRLGHGKGYYDSFLSRYLRWEAENETAPRDMPLLVALSLKEQTLSAPEEVPVTNHDWPVDILIVGDGRCLVRRR</sequence>
<evidence type="ECO:0000256" key="2">
    <source>
        <dbReference type="ARBA" id="ARBA00022741"/>
    </source>
</evidence>
<dbReference type="FunFam" id="3.40.50.10420:FF:000007">
    <property type="entry name" value="5-formyltetrahydrofolate cyclo-ligase"/>
    <property type="match status" value="1"/>
</dbReference>
<dbReference type="GO" id="GO:0035999">
    <property type="term" value="P:tetrahydrofolate interconversion"/>
    <property type="evidence" value="ECO:0007669"/>
    <property type="project" value="TreeGrafter"/>
</dbReference>
<dbReference type="Gene3D" id="3.40.50.10420">
    <property type="entry name" value="NagB/RpiA/CoA transferase-like"/>
    <property type="match status" value="1"/>
</dbReference>
<keyword evidence="2 6" id="KW-0547">Nucleotide-binding</keyword>
<dbReference type="GO" id="GO:0005524">
    <property type="term" value="F:ATP binding"/>
    <property type="evidence" value="ECO:0007669"/>
    <property type="project" value="UniProtKB-KW"/>
</dbReference>
<accession>A0A0U5GNN3</accession>
<dbReference type="GO" id="GO:0005739">
    <property type="term" value="C:mitochondrion"/>
    <property type="evidence" value="ECO:0007669"/>
    <property type="project" value="TreeGrafter"/>
</dbReference>
<dbReference type="GO" id="GO:0030272">
    <property type="term" value="F:5-formyltetrahydrofolate cyclo-ligase activity"/>
    <property type="evidence" value="ECO:0007669"/>
    <property type="project" value="UniProtKB-EC"/>
</dbReference>
<reference evidence="8" key="1">
    <citation type="journal article" date="2016" name="Genome Announc.">
        <title>Draft genome sequences of fungus Aspergillus calidoustus.</title>
        <authorList>
            <person name="Horn F."/>
            <person name="Linde J."/>
            <person name="Mattern D.J."/>
            <person name="Walther G."/>
            <person name="Guthke R."/>
            <person name="Scherlach K."/>
            <person name="Martin K."/>
            <person name="Brakhage A.A."/>
            <person name="Petzke L."/>
            <person name="Valiante V."/>
        </authorList>
    </citation>
    <scope>NUCLEOTIDE SEQUENCE [LARGE SCALE GENOMIC DNA]</scope>
    <source>
        <strain evidence="8">SF006504</strain>
    </source>
</reference>
<dbReference type="PIRSF" id="PIRSF006806">
    <property type="entry name" value="FTHF_cligase"/>
    <property type="match status" value="1"/>
</dbReference>
<feature type="binding site" evidence="6">
    <location>
        <position position="55"/>
    </location>
    <ligand>
        <name>substrate</name>
    </ligand>
</feature>
<evidence type="ECO:0000256" key="6">
    <source>
        <dbReference type="PIRSR" id="PIRSR006806-1"/>
    </source>
</evidence>
<evidence type="ECO:0000256" key="5">
    <source>
        <dbReference type="ARBA" id="ARBA00038966"/>
    </source>
</evidence>
<evidence type="ECO:0000256" key="1">
    <source>
        <dbReference type="ARBA" id="ARBA00010638"/>
    </source>
</evidence>
<feature type="binding site" evidence="6">
    <location>
        <begin position="9"/>
        <end position="13"/>
    </location>
    <ligand>
        <name>ATP</name>
        <dbReference type="ChEBI" id="CHEBI:30616"/>
    </ligand>
</feature>
<dbReference type="EC" id="6.3.3.2" evidence="5"/>
<dbReference type="Pfam" id="PF01812">
    <property type="entry name" value="5-FTHF_cyc-lig"/>
    <property type="match status" value="1"/>
</dbReference>
<comment type="catalytic activity">
    <reaction evidence="4">
        <text>(6S)-5-formyl-5,6,7,8-tetrahydrofolate + ATP = (6R)-5,10-methenyltetrahydrofolate + ADP + phosphate</text>
        <dbReference type="Rhea" id="RHEA:10488"/>
        <dbReference type="ChEBI" id="CHEBI:30616"/>
        <dbReference type="ChEBI" id="CHEBI:43474"/>
        <dbReference type="ChEBI" id="CHEBI:57455"/>
        <dbReference type="ChEBI" id="CHEBI:57457"/>
        <dbReference type="ChEBI" id="CHEBI:456216"/>
        <dbReference type="EC" id="6.3.3.2"/>
    </reaction>
</comment>
<dbReference type="OMA" id="DKWGIPT"/>
<dbReference type="InterPro" id="IPR002698">
    <property type="entry name" value="FTHF_cligase"/>
</dbReference>
<feature type="binding site" evidence="6">
    <location>
        <begin position="170"/>
        <end position="178"/>
    </location>
    <ligand>
        <name>ATP</name>
        <dbReference type="ChEBI" id="CHEBI:30616"/>
    </ligand>
</feature>
<dbReference type="AlphaFoldDB" id="A0A0U5GNN3"/>
<gene>
    <name evidence="7" type="ORF">ASPCAL07822</name>
</gene>
<evidence type="ECO:0000313" key="8">
    <source>
        <dbReference type="Proteomes" id="UP000054771"/>
    </source>
</evidence>
<feature type="binding site" evidence="6">
    <location>
        <position position="61"/>
    </location>
    <ligand>
        <name>substrate</name>
    </ligand>
</feature>
<keyword evidence="3 6" id="KW-0067">ATP-binding</keyword>
<comment type="similarity">
    <text evidence="1">Belongs to the 5-formyltetrahydrofolate cyclo-ligase family.</text>
</comment>
<keyword evidence="8" id="KW-1185">Reference proteome</keyword>
<dbReference type="STRING" id="454130.A0A0U5GNN3"/>
<evidence type="ECO:0000313" key="7">
    <source>
        <dbReference type="EMBL" id="CEN61158.1"/>
    </source>
</evidence>
<dbReference type="PANTHER" id="PTHR23407:SF1">
    <property type="entry name" value="5-FORMYLTETRAHYDROFOLATE CYCLO-LIGASE"/>
    <property type="match status" value="1"/>
</dbReference>
<dbReference type="SUPFAM" id="SSF100950">
    <property type="entry name" value="NagB/RpiA/CoA transferase-like"/>
    <property type="match status" value="1"/>
</dbReference>